<dbReference type="AlphaFoldDB" id="A0A8J5XEG1"/>
<name>A0A8J5XEG1_DIALT</name>
<organism evidence="1 2">
    <name type="scientific">Diacronema lutheri</name>
    <name type="common">Unicellular marine alga</name>
    <name type="synonym">Monochrysis lutheri</name>
    <dbReference type="NCBI Taxonomy" id="2081491"/>
    <lineage>
        <taxon>Eukaryota</taxon>
        <taxon>Haptista</taxon>
        <taxon>Haptophyta</taxon>
        <taxon>Pavlovophyceae</taxon>
        <taxon>Pavlovales</taxon>
        <taxon>Pavlovaceae</taxon>
        <taxon>Diacronema</taxon>
    </lineage>
</organism>
<protein>
    <submittedName>
        <fullName evidence="1">Uncharacterized protein</fullName>
    </submittedName>
</protein>
<sequence>MSRTSTRCCSSRAPHGQLGSAIRLGSATHSAALCVGAAVRFMRASPDGLLDTVRADTLRAARRSTSTRPSPRQGVALARRVVERGHFGFGCAAQEATARRTLPLSALVASVPDAIMPGRHA</sequence>
<gene>
    <name evidence="1" type="ORF">KFE25_002730</name>
</gene>
<dbReference type="OrthoDB" id="952271at2759"/>
<reference evidence="1" key="1">
    <citation type="submission" date="2021-05" db="EMBL/GenBank/DDBJ databases">
        <title>The genome of the haptophyte Pavlova lutheri (Diacronema luteri, Pavlovales) - a model for lipid biosynthesis in eukaryotic algae.</title>
        <authorList>
            <person name="Hulatt C.J."/>
            <person name="Posewitz M.C."/>
        </authorList>
    </citation>
    <scope>NUCLEOTIDE SEQUENCE</scope>
    <source>
        <strain evidence="1">NIVA-4/92</strain>
    </source>
</reference>
<accession>A0A8J5XEG1</accession>
<keyword evidence="2" id="KW-1185">Reference proteome</keyword>
<evidence type="ECO:0000313" key="2">
    <source>
        <dbReference type="Proteomes" id="UP000751190"/>
    </source>
</evidence>
<proteinExistence type="predicted"/>
<evidence type="ECO:0000313" key="1">
    <source>
        <dbReference type="EMBL" id="KAG8465423.1"/>
    </source>
</evidence>
<dbReference type="Proteomes" id="UP000751190">
    <property type="component" value="Unassembled WGS sequence"/>
</dbReference>
<comment type="caution">
    <text evidence="1">The sequence shown here is derived from an EMBL/GenBank/DDBJ whole genome shotgun (WGS) entry which is preliminary data.</text>
</comment>
<dbReference type="EMBL" id="JAGTXO010000010">
    <property type="protein sequence ID" value="KAG8465423.1"/>
    <property type="molecule type" value="Genomic_DNA"/>
</dbReference>